<dbReference type="KEGG" id="shun:DWB77_01602"/>
<proteinExistence type="predicted"/>
<dbReference type="InterPro" id="IPR041581">
    <property type="entry name" value="Glyoxalase_6"/>
</dbReference>
<feature type="domain" description="VOC" evidence="1">
    <location>
        <begin position="154"/>
        <end position="274"/>
    </location>
</feature>
<dbReference type="AlphaFoldDB" id="A0A387HFP8"/>
<evidence type="ECO:0000259" key="1">
    <source>
        <dbReference type="PROSITE" id="PS51819"/>
    </source>
</evidence>
<dbReference type="Pfam" id="PF18029">
    <property type="entry name" value="Glyoxalase_6"/>
    <property type="match status" value="1"/>
</dbReference>
<dbReference type="InterPro" id="IPR037523">
    <property type="entry name" value="VOC_core"/>
</dbReference>
<reference evidence="2 3" key="1">
    <citation type="submission" date="2018-10" db="EMBL/GenBank/DDBJ databases">
        <title>Relationship between Morphology and Antimicrobial Activity in Streptomyces.</title>
        <authorList>
            <person name="Kang H.J."/>
            <person name="Kim S.B."/>
        </authorList>
    </citation>
    <scope>NUCLEOTIDE SEQUENCE [LARGE SCALE GENOMIC DNA]</scope>
    <source>
        <strain evidence="2 3">BH38</strain>
    </source>
</reference>
<feature type="domain" description="VOC" evidence="1">
    <location>
        <begin position="29"/>
        <end position="141"/>
    </location>
</feature>
<evidence type="ECO:0000313" key="3">
    <source>
        <dbReference type="Proteomes" id="UP000271554"/>
    </source>
</evidence>
<dbReference type="Gene3D" id="3.10.180.10">
    <property type="entry name" value="2,3-Dihydroxybiphenyl 1,2-Dioxygenase, domain 1"/>
    <property type="match status" value="2"/>
</dbReference>
<dbReference type="PANTHER" id="PTHR33993:SF10">
    <property type="entry name" value="CONSERVED PROTEIN"/>
    <property type="match status" value="1"/>
</dbReference>
<protein>
    <submittedName>
        <fullName evidence="2">Glyoxylase CFP32</fullName>
    </submittedName>
</protein>
<dbReference type="InterPro" id="IPR052164">
    <property type="entry name" value="Anthracycline_SecMetBiosynth"/>
</dbReference>
<keyword evidence="3" id="KW-1185">Reference proteome</keyword>
<evidence type="ECO:0000313" key="2">
    <source>
        <dbReference type="EMBL" id="AYG79487.1"/>
    </source>
</evidence>
<dbReference type="PROSITE" id="PS51819">
    <property type="entry name" value="VOC"/>
    <property type="match status" value="2"/>
</dbReference>
<dbReference type="SUPFAM" id="SSF54593">
    <property type="entry name" value="Glyoxalase/Bleomycin resistance protein/Dihydroxybiphenyl dioxygenase"/>
    <property type="match status" value="2"/>
</dbReference>
<dbReference type="CDD" id="cd07247">
    <property type="entry name" value="SgaA_N_like"/>
    <property type="match status" value="1"/>
</dbReference>
<accession>A0A387HFP8</accession>
<organism evidence="2 3">
    <name type="scientific">Streptomyces hundungensis</name>
    <dbReference type="NCBI Taxonomy" id="1077946"/>
    <lineage>
        <taxon>Bacteria</taxon>
        <taxon>Bacillati</taxon>
        <taxon>Actinomycetota</taxon>
        <taxon>Actinomycetes</taxon>
        <taxon>Kitasatosporales</taxon>
        <taxon>Streptomycetaceae</taxon>
        <taxon>Streptomyces</taxon>
    </lineage>
</organism>
<name>A0A387HFP8_9ACTN</name>
<dbReference type="InterPro" id="IPR029068">
    <property type="entry name" value="Glyas_Bleomycin-R_OHBP_Dase"/>
</dbReference>
<dbReference type="EMBL" id="CP032698">
    <property type="protein sequence ID" value="AYG79487.1"/>
    <property type="molecule type" value="Genomic_DNA"/>
</dbReference>
<dbReference type="PANTHER" id="PTHR33993">
    <property type="entry name" value="GLYOXALASE-RELATED"/>
    <property type="match status" value="1"/>
</dbReference>
<sequence length="275" mass="29154">MTPSPNSAHPVAPDVPPPVAESSAAMCGAPCWVSLMARDLGAALDFYGAVMGWTFRPGSLGEEFRVALADGVPVAGIGALAPSLQVAVAWTPYFAVEDADITAARIRERGATVAVGPVALQKGRGALAADRDGAVFGIWQGPLVTNWEAWRDRAPAWTRLHTRDAFDAAIFYGEVLDWASRRPGCCEVRYEHEEVLLSHCGHIVARLASGAVEAAPDPGLRPYWHTHFAVKDPRSHIEKARAHGATVLAEGTASSGPWVRLSDPDGATFTLSADG</sequence>
<dbReference type="Proteomes" id="UP000271554">
    <property type="component" value="Chromosome"/>
</dbReference>
<gene>
    <name evidence="2" type="ORF">DWB77_01602</name>
</gene>